<dbReference type="OrthoDB" id="301415at2759"/>
<dbReference type="GO" id="GO:0031037">
    <property type="term" value="P:myosin II filament disassembly"/>
    <property type="evidence" value="ECO:0007669"/>
    <property type="project" value="TreeGrafter"/>
</dbReference>
<organism evidence="7 8">
    <name type="scientific">Branchiostoma belcheri</name>
    <name type="common">Amphioxus</name>
    <dbReference type="NCBI Taxonomy" id="7741"/>
    <lineage>
        <taxon>Eukaryota</taxon>
        <taxon>Metazoa</taxon>
        <taxon>Chordata</taxon>
        <taxon>Cephalochordata</taxon>
        <taxon>Leptocardii</taxon>
        <taxon>Amphioxiformes</taxon>
        <taxon>Branchiostomatidae</taxon>
        <taxon>Branchiostoma</taxon>
    </lineage>
</organism>
<dbReference type="GeneID" id="109485385"/>
<feature type="domain" description="Alpha-type protein kinase" evidence="6">
    <location>
        <begin position="158"/>
        <end position="366"/>
    </location>
</feature>
<dbReference type="SUPFAM" id="SSF56112">
    <property type="entry name" value="Protein kinase-like (PK-like)"/>
    <property type="match status" value="1"/>
</dbReference>
<dbReference type="Pfam" id="PF02816">
    <property type="entry name" value="Alpha_kinase"/>
    <property type="match status" value="1"/>
</dbReference>
<dbReference type="Gene3D" id="3.20.200.10">
    <property type="entry name" value="MHCK/EF2 kinase"/>
    <property type="match status" value="1"/>
</dbReference>
<evidence type="ECO:0000259" key="6">
    <source>
        <dbReference type="PROSITE" id="PS51158"/>
    </source>
</evidence>
<dbReference type="SMART" id="SM00811">
    <property type="entry name" value="Alpha_kinase"/>
    <property type="match status" value="1"/>
</dbReference>
<evidence type="ECO:0000256" key="2">
    <source>
        <dbReference type="ARBA" id="ARBA00022679"/>
    </source>
</evidence>
<dbReference type="KEGG" id="bbel:109485385"/>
<dbReference type="GO" id="GO:0005524">
    <property type="term" value="F:ATP binding"/>
    <property type="evidence" value="ECO:0007669"/>
    <property type="project" value="UniProtKB-KW"/>
</dbReference>
<name>A0A6P5AR60_BRABE</name>
<dbReference type="InterPro" id="IPR004166">
    <property type="entry name" value="a-kinase_dom"/>
</dbReference>
<dbReference type="PANTHER" id="PTHR45992:SF2">
    <property type="entry name" value="EUKARYOTIC ELONGATION FACTOR 2 KINASE"/>
    <property type="match status" value="1"/>
</dbReference>
<dbReference type="PROSITE" id="PS51158">
    <property type="entry name" value="ALPHA_KINASE"/>
    <property type="match status" value="1"/>
</dbReference>
<evidence type="ECO:0000256" key="5">
    <source>
        <dbReference type="ARBA" id="ARBA00022840"/>
    </source>
</evidence>
<keyword evidence="5" id="KW-0067">ATP-binding</keyword>
<keyword evidence="2" id="KW-0808">Transferase</keyword>
<evidence type="ECO:0000256" key="1">
    <source>
        <dbReference type="ARBA" id="ARBA00022527"/>
    </source>
</evidence>
<evidence type="ECO:0000313" key="7">
    <source>
        <dbReference type="Proteomes" id="UP000515135"/>
    </source>
</evidence>
<dbReference type="AlphaFoldDB" id="A0A6P5AR60"/>
<dbReference type="GO" id="GO:1903013">
    <property type="term" value="P:response to differentiation-inducing factor 1"/>
    <property type="evidence" value="ECO:0007669"/>
    <property type="project" value="TreeGrafter"/>
</dbReference>
<reference evidence="8" key="1">
    <citation type="submission" date="2025-08" db="UniProtKB">
        <authorList>
            <consortium name="RefSeq"/>
        </authorList>
    </citation>
    <scope>IDENTIFICATION</scope>
    <source>
        <tissue evidence="8">Gonad</tissue>
    </source>
</reference>
<dbReference type="Proteomes" id="UP000515135">
    <property type="component" value="Unplaced"/>
</dbReference>
<keyword evidence="4" id="KW-0418">Kinase</keyword>
<proteinExistence type="predicted"/>
<dbReference type="GO" id="GO:0004674">
    <property type="term" value="F:protein serine/threonine kinase activity"/>
    <property type="evidence" value="ECO:0007669"/>
    <property type="project" value="UniProtKB-KW"/>
</dbReference>
<sequence>MYTAPHRFKLHPTTMPTRYRLRIHCPVSGCENKDISGWSCAQDNGAVYVDEDGYLSCESYSHRAEIVYWKFDCGLRGRGSQHNYERYQYADYEGFNHAMAIGLSQLKEAGAKWATKLIQNLEKQYTYVSINRKNSQIKFVKLKSYSMSGPMVYVTTKTYDVATKRWGERPTILSMDDRPFAEGGMRKAYSAKDWGLLKSSCHPKVVKLQLHKSYTKAEAEADVKMQMKCVVLAEEYNSYSCIPKKVSFCSAQLVQFQAGPHAGQYGLLEDYLPGTFEKHNLNFPMAPLSARNTPQAFSHFTFERTNGRMVVCDVQGVGDRYTDPQIHCMDDDLQYGQGNFGAHGIISFVRNHRCNSICRALKLTPINQLPHNWGSPAGKVATAPVPRYY</sequence>
<keyword evidence="7" id="KW-1185">Reference proteome</keyword>
<dbReference type="RefSeq" id="XP_019644506.1">
    <property type="nucleotide sequence ID" value="XM_019788947.1"/>
</dbReference>
<dbReference type="InterPro" id="IPR011009">
    <property type="entry name" value="Kinase-like_dom_sf"/>
</dbReference>
<dbReference type="Gene3D" id="3.30.200.20">
    <property type="entry name" value="Phosphorylase Kinase, domain 1"/>
    <property type="match status" value="1"/>
</dbReference>
<dbReference type="PANTHER" id="PTHR45992">
    <property type="entry name" value="EUKARYOTIC ELONGATION FACTOR 2 KINASE-RELATED"/>
    <property type="match status" value="1"/>
</dbReference>
<protein>
    <submittedName>
        <fullName evidence="8">Myosin heavy chain kinase B-like</fullName>
    </submittedName>
</protein>
<evidence type="ECO:0000256" key="4">
    <source>
        <dbReference type="ARBA" id="ARBA00022777"/>
    </source>
</evidence>
<evidence type="ECO:0000256" key="3">
    <source>
        <dbReference type="ARBA" id="ARBA00022741"/>
    </source>
</evidence>
<keyword evidence="3" id="KW-0547">Nucleotide-binding</keyword>
<keyword evidence="1" id="KW-0723">Serine/threonine-protein kinase</keyword>
<evidence type="ECO:0000313" key="8">
    <source>
        <dbReference type="RefSeq" id="XP_019644506.1"/>
    </source>
</evidence>
<dbReference type="InterPro" id="IPR051852">
    <property type="entry name" value="Alpha-type_PK"/>
</dbReference>
<accession>A0A6P5AR60</accession>
<gene>
    <name evidence="8" type="primary">LOC109485385</name>
</gene>